<evidence type="ECO:0000313" key="2">
    <source>
        <dbReference type="Proteomes" id="UP000499080"/>
    </source>
</evidence>
<comment type="caution">
    <text evidence="1">The sequence shown here is derived from an EMBL/GenBank/DDBJ whole genome shotgun (WGS) entry which is preliminary data.</text>
</comment>
<dbReference type="EMBL" id="BGPR01139862">
    <property type="protein sequence ID" value="GBN65336.1"/>
    <property type="molecule type" value="Genomic_DNA"/>
</dbReference>
<sequence length="81" mass="9084">MKYGANGFEVVEFKIQNSTRPDCNLGPRCEASWRVKGLPTLAPRVEARNENRNPQCRGGEVKGEKNFAALNLVSKQMLEHP</sequence>
<accession>A0A4Y2QPX7</accession>
<reference evidence="1 2" key="1">
    <citation type="journal article" date="2019" name="Sci. Rep.">
        <title>Orb-weaving spider Araneus ventricosus genome elucidates the spidroin gene catalogue.</title>
        <authorList>
            <person name="Kono N."/>
            <person name="Nakamura H."/>
            <person name="Ohtoshi R."/>
            <person name="Moran D.A.P."/>
            <person name="Shinohara A."/>
            <person name="Yoshida Y."/>
            <person name="Fujiwara M."/>
            <person name="Mori M."/>
            <person name="Tomita M."/>
            <person name="Arakawa K."/>
        </authorList>
    </citation>
    <scope>NUCLEOTIDE SEQUENCE [LARGE SCALE GENOMIC DNA]</scope>
</reference>
<proteinExistence type="predicted"/>
<gene>
    <name evidence="1" type="ORF">AVEN_18040_1</name>
</gene>
<evidence type="ECO:0000313" key="1">
    <source>
        <dbReference type="EMBL" id="GBN65336.1"/>
    </source>
</evidence>
<dbReference type="Proteomes" id="UP000499080">
    <property type="component" value="Unassembled WGS sequence"/>
</dbReference>
<keyword evidence="2" id="KW-1185">Reference proteome</keyword>
<protein>
    <submittedName>
        <fullName evidence="1">Uncharacterized protein</fullName>
    </submittedName>
</protein>
<dbReference type="AlphaFoldDB" id="A0A4Y2QPX7"/>
<name>A0A4Y2QPX7_ARAVE</name>
<organism evidence="1 2">
    <name type="scientific">Araneus ventricosus</name>
    <name type="common">Orbweaver spider</name>
    <name type="synonym">Epeira ventricosa</name>
    <dbReference type="NCBI Taxonomy" id="182803"/>
    <lineage>
        <taxon>Eukaryota</taxon>
        <taxon>Metazoa</taxon>
        <taxon>Ecdysozoa</taxon>
        <taxon>Arthropoda</taxon>
        <taxon>Chelicerata</taxon>
        <taxon>Arachnida</taxon>
        <taxon>Araneae</taxon>
        <taxon>Araneomorphae</taxon>
        <taxon>Entelegynae</taxon>
        <taxon>Araneoidea</taxon>
        <taxon>Araneidae</taxon>
        <taxon>Araneus</taxon>
    </lineage>
</organism>